<gene>
    <name evidence="1" type="ORF">S06H3_57979</name>
</gene>
<name>X1R6M8_9ZZZZ</name>
<organism evidence="1">
    <name type="scientific">marine sediment metagenome</name>
    <dbReference type="NCBI Taxonomy" id="412755"/>
    <lineage>
        <taxon>unclassified sequences</taxon>
        <taxon>metagenomes</taxon>
        <taxon>ecological metagenomes</taxon>
    </lineage>
</organism>
<dbReference type="AlphaFoldDB" id="X1R6M8"/>
<sequence>MTGYGIRLSGSGNERLRVSKILYGKEIEAKSVKEGKMKFLEELREKLTHRSSNYPK</sequence>
<evidence type="ECO:0000313" key="1">
    <source>
        <dbReference type="EMBL" id="GAI51269.1"/>
    </source>
</evidence>
<reference evidence="1" key="1">
    <citation type="journal article" date="2014" name="Front. Microbiol.">
        <title>High frequency of phylogenetically diverse reductive dehalogenase-homologous genes in deep subseafloor sedimentary metagenomes.</title>
        <authorList>
            <person name="Kawai M."/>
            <person name="Futagami T."/>
            <person name="Toyoda A."/>
            <person name="Takaki Y."/>
            <person name="Nishi S."/>
            <person name="Hori S."/>
            <person name="Arai W."/>
            <person name="Tsubouchi T."/>
            <person name="Morono Y."/>
            <person name="Uchiyama I."/>
            <person name="Ito T."/>
            <person name="Fujiyama A."/>
            <person name="Inagaki F."/>
            <person name="Takami H."/>
        </authorList>
    </citation>
    <scope>NUCLEOTIDE SEQUENCE</scope>
    <source>
        <strain evidence="1">Expedition CK06-06</strain>
    </source>
</reference>
<comment type="caution">
    <text evidence="1">The sequence shown here is derived from an EMBL/GenBank/DDBJ whole genome shotgun (WGS) entry which is preliminary data.</text>
</comment>
<protein>
    <submittedName>
        <fullName evidence="1">Uncharacterized protein</fullName>
    </submittedName>
</protein>
<dbReference type="EMBL" id="BARV01037483">
    <property type="protein sequence ID" value="GAI51269.1"/>
    <property type="molecule type" value="Genomic_DNA"/>
</dbReference>
<accession>X1R6M8</accession>
<proteinExistence type="predicted"/>